<dbReference type="EMBL" id="JBHTJV010000003">
    <property type="protein sequence ID" value="MFD0915911.1"/>
    <property type="molecule type" value="Genomic_DNA"/>
</dbReference>
<keyword evidence="5" id="KW-1185">Reference proteome</keyword>
<keyword evidence="2 3" id="KW-0472">Membrane</keyword>
<dbReference type="PIRSF" id="PIRSF016661">
    <property type="entry name" value="BioY"/>
    <property type="match status" value="1"/>
</dbReference>
<keyword evidence="2" id="KW-1003">Cell membrane</keyword>
<evidence type="ECO:0000256" key="2">
    <source>
        <dbReference type="PIRNR" id="PIRNR016661"/>
    </source>
</evidence>
<comment type="subcellular location">
    <subcellularLocation>
        <location evidence="2">Cell membrane</location>
        <topology evidence="2">Multi-pass membrane protein</topology>
    </subcellularLocation>
</comment>
<organism evidence="4 5">
    <name type="scientific">Pseudahrensia aquimaris</name>
    <dbReference type="NCBI Taxonomy" id="744461"/>
    <lineage>
        <taxon>Bacteria</taxon>
        <taxon>Pseudomonadati</taxon>
        <taxon>Pseudomonadota</taxon>
        <taxon>Alphaproteobacteria</taxon>
        <taxon>Hyphomicrobiales</taxon>
        <taxon>Ahrensiaceae</taxon>
        <taxon>Pseudahrensia</taxon>
    </lineage>
</organism>
<evidence type="ECO:0000313" key="5">
    <source>
        <dbReference type="Proteomes" id="UP001597101"/>
    </source>
</evidence>
<feature type="transmembrane region" description="Helical" evidence="3">
    <location>
        <begin position="133"/>
        <end position="155"/>
    </location>
</feature>
<feature type="transmembrane region" description="Helical" evidence="3">
    <location>
        <begin position="99"/>
        <end position="121"/>
    </location>
</feature>
<name>A0ABW3FGG5_9HYPH</name>
<comment type="similarity">
    <text evidence="1 2">Belongs to the BioY family.</text>
</comment>
<keyword evidence="2" id="KW-0813">Transport</keyword>
<feature type="transmembrane region" description="Helical" evidence="3">
    <location>
        <begin position="24"/>
        <end position="45"/>
    </location>
</feature>
<keyword evidence="3" id="KW-0812">Transmembrane</keyword>
<evidence type="ECO:0000256" key="3">
    <source>
        <dbReference type="SAM" id="Phobius"/>
    </source>
</evidence>
<accession>A0ABW3FGG5</accession>
<dbReference type="InterPro" id="IPR003784">
    <property type="entry name" value="BioY"/>
</dbReference>
<dbReference type="PANTHER" id="PTHR34295">
    <property type="entry name" value="BIOTIN TRANSPORTER BIOY"/>
    <property type="match status" value="1"/>
</dbReference>
<comment type="caution">
    <text evidence="4">The sequence shown here is derived from an EMBL/GenBank/DDBJ whole genome shotgun (WGS) entry which is preliminary data.</text>
</comment>
<dbReference type="RefSeq" id="WP_377211751.1">
    <property type="nucleotide sequence ID" value="NZ_JBHTJV010000003.1"/>
</dbReference>
<dbReference type="Pfam" id="PF02632">
    <property type="entry name" value="BioY"/>
    <property type="match status" value="1"/>
</dbReference>
<dbReference type="Gene3D" id="1.10.1760.20">
    <property type="match status" value="1"/>
</dbReference>
<gene>
    <name evidence="4" type="ORF">ACFQ14_05785</name>
</gene>
<evidence type="ECO:0000256" key="1">
    <source>
        <dbReference type="ARBA" id="ARBA00010692"/>
    </source>
</evidence>
<reference evidence="5" key="1">
    <citation type="journal article" date="2019" name="Int. J. Syst. Evol. Microbiol.">
        <title>The Global Catalogue of Microorganisms (GCM) 10K type strain sequencing project: providing services to taxonomists for standard genome sequencing and annotation.</title>
        <authorList>
            <consortium name="The Broad Institute Genomics Platform"/>
            <consortium name="The Broad Institute Genome Sequencing Center for Infectious Disease"/>
            <person name="Wu L."/>
            <person name="Ma J."/>
        </authorList>
    </citation>
    <scope>NUCLEOTIDE SEQUENCE [LARGE SCALE GENOMIC DNA]</scope>
    <source>
        <strain evidence="5">CCUG 60023</strain>
    </source>
</reference>
<keyword evidence="3" id="KW-1133">Transmembrane helix</keyword>
<feature type="transmembrane region" description="Helical" evidence="3">
    <location>
        <begin position="161"/>
        <end position="187"/>
    </location>
</feature>
<evidence type="ECO:0000313" key="4">
    <source>
        <dbReference type="EMBL" id="MFD0915911.1"/>
    </source>
</evidence>
<dbReference type="Proteomes" id="UP001597101">
    <property type="component" value="Unassembled WGS sequence"/>
</dbReference>
<dbReference type="PANTHER" id="PTHR34295:SF1">
    <property type="entry name" value="BIOTIN TRANSPORTER BIOY"/>
    <property type="match status" value="1"/>
</dbReference>
<proteinExistence type="inferred from homology"/>
<sequence length="193" mass="19880">MSNTLANGSLAQTFIAREWANKTAGFLVMAVLGSLLLTIASKIQVPFFPVPMTLQTLAVFAIGAAYGRNLAVATVLLYLAQGFAGLPVFAGAAAGPAYFIGGTGGYLAGFVVAAFIIGTAADKGWSKSAIKMGGVILAADVVIFMLGFAWLSTLIGAEKAFTFGVVPFVLGDLVKIAIAALAVSAVWKVWKRA</sequence>
<protein>
    <recommendedName>
        <fullName evidence="2">Biotin transporter</fullName>
    </recommendedName>
</protein>